<protein>
    <recommendedName>
        <fullName evidence="9">LemA family protein</fullName>
    </recommendedName>
</protein>
<evidence type="ECO:0000256" key="6">
    <source>
        <dbReference type="SAM" id="Phobius"/>
    </source>
</evidence>
<name>A0A2H0ANX4_9BACT</name>
<dbReference type="InterPro" id="IPR007156">
    <property type="entry name" value="MamQ_LemA"/>
</dbReference>
<reference evidence="7 8" key="1">
    <citation type="submission" date="2017-09" db="EMBL/GenBank/DDBJ databases">
        <title>Depth-based differentiation of microbial function through sediment-hosted aquifers and enrichment of novel symbionts in the deep terrestrial subsurface.</title>
        <authorList>
            <person name="Probst A.J."/>
            <person name="Ladd B."/>
            <person name="Jarett J.K."/>
            <person name="Geller-Mcgrath D.E."/>
            <person name="Sieber C.M."/>
            <person name="Emerson J.B."/>
            <person name="Anantharaman K."/>
            <person name="Thomas B.C."/>
            <person name="Malmstrom R."/>
            <person name="Stieglmeier M."/>
            <person name="Klingl A."/>
            <person name="Woyke T."/>
            <person name="Ryan C.M."/>
            <person name="Banfield J.F."/>
        </authorList>
    </citation>
    <scope>NUCLEOTIDE SEQUENCE [LARGE SCALE GENOMIC DNA]</scope>
    <source>
        <strain evidence="7">CG23_combo_of_CG06-09_8_20_14_all_42_19</strain>
    </source>
</reference>
<sequence length="185" mass="20993">MNPLLYTLIFLGLLVVWAIFVYNRLVALRFRAKEALSDIDVQLKRRFDLIPNLVEAVKGYMQHEKSVLENVTKARASVAGATGNPLEREGAENILSSTLKTLFAVAENYPDLKANANFLDLQRELADTENKIQASRRFYNSTVMDLNTAVETFPSNVIANMFHFGQEKFFEVGSEEEKEPVKVQF</sequence>
<evidence type="ECO:0000256" key="4">
    <source>
        <dbReference type="ARBA" id="ARBA00022989"/>
    </source>
</evidence>
<evidence type="ECO:0000256" key="5">
    <source>
        <dbReference type="ARBA" id="ARBA00023136"/>
    </source>
</evidence>
<evidence type="ECO:0000313" key="7">
    <source>
        <dbReference type="EMBL" id="PIP46328.1"/>
    </source>
</evidence>
<evidence type="ECO:0000256" key="3">
    <source>
        <dbReference type="ARBA" id="ARBA00022692"/>
    </source>
</evidence>
<proteinExistence type="inferred from homology"/>
<comment type="caution">
    <text evidence="7">The sequence shown here is derived from an EMBL/GenBank/DDBJ whole genome shotgun (WGS) entry which is preliminary data.</text>
</comment>
<dbReference type="SUPFAM" id="SSF140478">
    <property type="entry name" value="LemA-like"/>
    <property type="match status" value="1"/>
</dbReference>
<accession>A0A2H0ANX4</accession>
<dbReference type="EMBL" id="PCSK01000019">
    <property type="protein sequence ID" value="PIP46328.1"/>
    <property type="molecule type" value="Genomic_DNA"/>
</dbReference>
<dbReference type="PANTHER" id="PTHR34478">
    <property type="entry name" value="PROTEIN LEMA"/>
    <property type="match status" value="1"/>
</dbReference>
<evidence type="ECO:0008006" key="9">
    <source>
        <dbReference type="Google" id="ProtNLM"/>
    </source>
</evidence>
<dbReference type="PANTHER" id="PTHR34478:SF1">
    <property type="entry name" value="PROTEIN LEMA"/>
    <property type="match status" value="1"/>
</dbReference>
<evidence type="ECO:0000256" key="2">
    <source>
        <dbReference type="ARBA" id="ARBA00008854"/>
    </source>
</evidence>
<dbReference type="Pfam" id="PF04011">
    <property type="entry name" value="LemA"/>
    <property type="match status" value="1"/>
</dbReference>
<feature type="transmembrane region" description="Helical" evidence="6">
    <location>
        <begin position="6"/>
        <end position="23"/>
    </location>
</feature>
<organism evidence="7 8">
    <name type="scientific">Candidatus Colwellbacteria bacterium CG23_combo_of_CG06-09_8_20_14_all_42_19</name>
    <dbReference type="NCBI Taxonomy" id="1974541"/>
    <lineage>
        <taxon>Bacteria</taxon>
        <taxon>Candidatus Colwelliibacteriota</taxon>
    </lineage>
</organism>
<dbReference type="AlphaFoldDB" id="A0A2H0ANX4"/>
<evidence type="ECO:0000313" key="8">
    <source>
        <dbReference type="Proteomes" id="UP000230007"/>
    </source>
</evidence>
<dbReference type="InterPro" id="IPR023353">
    <property type="entry name" value="LemA-like_dom_sf"/>
</dbReference>
<keyword evidence="4 6" id="KW-1133">Transmembrane helix</keyword>
<keyword evidence="3 6" id="KW-0812">Transmembrane</keyword>
<gene>
    <name evidence="7" type="ORF">COX15_00920</name>
</gene>
<evidence type="ECO:0000256" key="1">
    <source>
        <dbReference type="ARBA" id="ARBA00004167"/>
    </source>
</evidence>
<comment type="subcellular location">
    <subcellularLocation>
        <location evidence="1">Membrane</location>
        <topology evidence="1">Single-pass membrane protein</topology>
    </subcellularLocation>
</comment>
<dbReference type="Proteomes" id="UP000230007">
    <property type="component" value="Unassembled WGS sequence"/>
</dbReference>
<comment type="similarity">
    <text evidence="2">Belongs to the LemA family.</text>
</comment>
<dbReference type="Gene3D" id="1.20.1440.20">
    <property type="entry name" value="LemA-like domain"/>
    <property type="match status" value="1"/>
</dbReference>
<dbReference type="GO" id="GO:0016020">
    <property type="term" value="C:membrane"/>
    <property type="evidence" value="ECO:0007669"/>
    <property type="project" value="UniProtKB-SubCell"/>
</dbReference>
<keyword evidence="5 6" id="KW-0472">Membrane</keyword>